<proteinExistence type="predicted"/>
<dbReference type="Proteomes" id="UP000242146">
    <property type="component" value="Unassembled WGS sequence"/>
</dbReference>
<gene>
    <name evidence="1" type="ORF">DM01DRAFT_1278330</name>
</gene>
<feature type="non-terminal residue" evidence="1">
    <location>
        <position position="65"/>
    </location>
</feature>
<evidence type="ECO:0000313" key="2">
    <source>
        <dbReference type="Proteomes" id="UP000242146"/>
    </source>
</evidence>
<reference evidence="1 2" key="1">
    <citation type="submission" date="2016-07" db="EMBL/GenBank/DDBJ databases">
        <title>Pervasive Adenine N6-methylation of Active Genes in Fungi.</title>
        <authorList>
            <consortium name="DOE Joint Genome Institute"/>
            <person name="Mondo S.J."/>
            <person name="Dannebaum R.O."/>
            <person name="Kuo R.C."/>
            <person name="Labutti K."/>
            <person name="Haridas S."/>
            <person name="Kuo A."/>
            <person name="Salamov A."/>
            <person name="Ahrendt S.R."/>
            <person name="Lipzen A."/>
            <person name="Sullivan W."/>
            <person name="Andreopoulos W.B."/>
            <person name="Clum A."/>
            <person name="Lindquist E."/>
            <person name="Daum C."/>
            <person name="Ramamoorthy G.K."/>
            <person name="Gryganskyi A."/>
            <person name="Culley D."/>
            <person name="Magnuson J.K."/>
            <person name="James T.Y."/>
            <person name="O'Malley M.A."/>
            <person name="Stajich J.E."/>
            <person name="Spatafora J.W."/>
            <person name="Visel A."/>
            <person name="Grigoriev I.V."/>
        </authorList>
    </citation>
    <scope>NUCLEOTIDE SEQUENCE [LARGE SCALE GENOMIC DNA]</scope>
    <source>
        <strain evidence="1 2">NRRL 3301</strain>
    </source>
</reference>
<accession>A0A1X2GXK1</accession>
<organism evidence="1 2">
    <name type="scientific">Hesseltinella vesiculosa</name>
    <dbReference type="NCBI Taxonomy" id="101127"/>
    <lineage>
        <taxon>Eukaryota</taxon>
        <taxon>Fungi</taxon>
        <taxon>Fungi incertae sedis</taxon>
        <taxon>Mucoromycota</taxon>
        <taxon>Mucoromycotina</taxon>
        <taxon>Mucoromycetes</taxon>
        <taxon>Mucorales</taxon>
        <taxon>Cunninghamellaceae</taxon>
        <taxon>Hesseltinella</taxon>
    </lineage>
</organism>
<protein>
    <submittedName>
        <fullName evidence="1">Uncharacterized protein</fullName>
    </submittedName>
</protein>
<name>A0A1X2GXK1_9FUNG</name>
<evidence type="ECO:0000313" key="1">
    <source>
        <dbReference type="EMBL" id="ORX62819.1"/>
    </source>
</evidence>
<keyword evidence="2" id="KW-1185">Reference proteome</keyword>
<sequence>MAILKKVIPETQKDVLLEEFKSWKQTLDCTEFWREGRRIRALAVVDDNCADTVNSRFVASSQDLK</sequence>
<dbReference type="AlphaFoldDB" id="A0A1X2GXK1"/>
<comment type="caution">
    <text evidence="1">The sequence shown here is derived from an EMBL/GenBank/DDBJ whole genome shotgun (WGS) entry which is preliminary data.</text>
</comment>
<dbReference type="EMBL" id="MCGT01000001">
    <property type="protein sequence ID" value="ORX62819.1"/>
    <property type="molecule type" value="Genomic_DNA"/>
</dbReference>